<sequence>MKNPLRNIRKNPCIQVWGPGPAGTKCGSCVFHRFVGGGTKNYPKCEKRYFTHTAKSDHSSRFPTCGRYEPKPASAESKTAKNVSNKAKNVS</sequence>
<dbReference type="Proteomes" id="UP000181790">
    <property type="component" value="Unassembled WGS sequence"/>
</dbReference>
<evidence type="ECO:0000313" key="2">
    <source>
        <dbReference type="EMBL" id="OIN55746.1"/>
    </source>
</evidence>
<accession>A0A1S2VBZ3</accession>
<dbReference type="AlphaFoldDB" id="A0A1S2VBZ3"/>
<dbReference type="OrthoDB" id="1495743at2"/>
<organism evidence="2 3">
    <name type="scientific">Arsenicibacter rosenii</name>
    <dbReference type="NCBI Taxonomy" id="1750698"/>
    <lineage>
        <taxon>Bacteria</taxon>
        <taxon>Pseudomonadati</taxon>
        <taxon>Bacteroidota</taxon>
        <taxon>Cytophagia</taxon>
        <taxon>Cytophagales</taxon>
        <taxon>Spirosomataceae</taxon>
        <taxon>Arsenicibacter</taxon>
    </lineage>
</organism>
<evidence type="ECO:0000313" key="3">
    <source>
        <dbReference type="Proteomes" id="UP000181790"/>
    </source>
</evidence>
<dbReference type="RefSeq" id="WP_071506631.1">
    <property type="nucleotide sequence ID" value="NZ_MORL01000038.1"/>
</dbReference>
<feature type="compositionally biased region" description="Polar residues" evidence="1">
    <location>
        <begin position="76"/>
        <end position="91"/>
    </location>
</feature>
<evidence type="ECO:0000256" key="1">
    <source>
        <dbReference type="SAM" id="MobiDB-lite"/>
    </source>
</evidence>
<protein>
    <submittedName>
        <fullName evidence="2">Uncharacterized protein</fullName>
    </submittedName>
</protein>
<name>A0A1S2VBZ3_9BACT</name>
<reference evidence="2 3" key="1">
    <citation type="submission" date="2016-10" db="EMBL/GenBank/DDBJ databases">
        <title>Arsenicibacter rosenii gen. nov., sp. nov., an efficient arsenic-methylating bacterium isolated from an arsenic-contaminated paddy soil.</title>
        <authorList>
            <person name="Huang K."/>
        </authorList>
    </citation>
    <scope>NUCLEOTIDE SEQUENCE [LARGE SCALE GENOMIC DNA]</scope>
    <source>
        <strain evidence="2 3">SM-1</strain>
    </source>
</reference>
<comment type="caution">
    <text evidence="2">The sequence shown here is derived from an EMBL/GenBank/DDBJ whole genome shotgun (WGS) entry which is preliminary data.</text>
</comment>
<gene>
    <name evidence="2" type="ORF">BLX24_28435</name>
</gene>
<dbReference type="EMBL" id="MORL01000038">
    <property type="protein sequence ID" value="OIN55746.1"/>
    <property type="molecule type" value="Genomic_DNA"/>
</dbReference>
<keyword evidence="3" id="KW-1185">Reference proteome</keyword>
<proteinExistence type="predicted"/>
<feature type="region of interest" description="Disordered" evidence="1">
    <location>
        <begin position="53"/>
        <end position="91"/>
    </location>
</feature>